<comment type="caution">
    <text evidence="6">The sequence shown here is derived from an EMBL/GenBank/DDBJ whole genome shotgun (WGS) entry which is preliminary data.</text>
</comment>
<gene>
    <name evidence="6" type="ORF">EV643_103329</name>
</gene>
<name>A0A4R6KNB2_9ACTN</name>
<feature type="domain" description="HTH gntR-type" evidence="5">
    <location>
        <begin position="39"/>
        <end position="106"/>
    </location>
</feature>
<protein>
    <submittedName>
        <fullName evidence="6">DNA-binding GntR family transcriptional regulator</fullName>
    </submittedName>
</protein>
<dbReference type="InterPro" id="IPR011711">
    <property type="entry name" value="GntR_C"/>
</dbReference>
<dbReference type="SUPFAM" id="SSF48008">
    <property type="entry name" value="GntR ligand-binding domain-like"/>
    <property type="match status" value="1"/>
</dbReference>
<keyword evidence="1" id="KW-0805">Transcription regulation</keyword>
<dbReference type="PANTHER" id="PTHR43537">
    <property type="entry name" value="TRANSCRIPTIONAL REGULATOR, GNTR FAMILY"/>
    <property type="match status" value="1"/>
</dbReference>
<proteinExistence type="predicted"/>
<sequence length="253" mass="28102">MPYSATKYMIHHMKSAEDDHVDVAPSSMPPPRRRSPTRTQLPEEVAAYVRDLIVSGTTRPGEFLRLEPIAEAMGVSQTPVREALLALKSEGLVNLLPRRGFVVAPITPQDISDLFWAQAQLAGELAARAAEKITDEQIAQLTTNVKQYATAVKSGDWEIIPELGLEFHRDVNRAAQSSRLMLVLDAVMANLPNRYYAAGNPKQTGAEHPELLRALKEHDPERARRLMTDHISAQGSRLIDILAERGLWGDVEE</sequence>
<dbReference type="Proteomes" id="UP000295388">
    <property type="component" value="Unassembled WGS sequence"/>
</dbReference>
<evidence type="ECO:0000256" key="4">
    <source>
        <dbReference type="SAM" id="MobiDB-lite"/>
    </source>
</evidence>
<keyword evidence="2 6" id="KW-0238">DNA-binding</keyword>
<evidence type="ECO:0000256" key="3">
    <source>
        <dbReference type="ARBA" id="ARBA00023163"/>
    </source>
</evidence>
<reference evidence="6 7" key="1">
    <citation type="submission" date="2019-03" db="EMBL/GenBank/DDBJ databases">
        <title>Genomic Encyclopedia of Type Strains, Phase III (KMG-III): the genomes of soil and plant-associated and newly described type strains.</title>
        <authorList>
            <person name="Whitman W."/>
        </authorList>
    </citation>
    <scope>NUCLEOTIDE SEQUENCE [LARGE SCALE GENOMIC DNA]</scope>
    <source>
        <strain evidence="6 7">VKM Ac-2527</strain>
    </source>
</reference>
<dbReference type="CDD" id="cd07377">
    <property type="entry name" value="WHTH_GntR"/>
    <property type="match status" value="1"/>
</dbReference>
<dbReference type="Gene3D" id="1.20.120.530">
    <property type="entry name" value="GntR ligand-binding domain-like"/>
    <property type="match status" value="1"/>
</dbReference>
<dbReference type="InterPro" id="IPR008920">
    <property type="entry name" value="TF_FadR/GntR_C"/>
</dbReference>
<evidence type="ECO:0000313" key="7">
    <source>
        <dbReference type="Proteomes" id="UP000295388"/>
    </source>
</evidence>
<dbReference type="EMBL" id="SNWQ01000003">
    <property type="protein sequence ID" value="TDO51590.1"/>
    <property type="molecule type" value="Genomic_DNA"/>
</dbReference>
<dbReference type="SMART" id="SM00345">
    <property type="entry name" value="HTH_GNTR"/>
    <property type="match status" value="1"/>
</dbReference>
<dbReference type="GO" id="GO:0003700">
    <property type="term" value="F:DNA-binding transcription factor activity"/>
    <property type="evidence" value="ECO:0007669"/>
    <property type="project" value="InterPro"/>
</dbReference>
<organism evidence="6 7">
    <name type="scientific">Kribbella caucasensis</name>
    <dbReference type="NCBI Taxonomy" id="2512215"/>
    <lineage>
        <taxon>Bacteria</taxon>
        <taxon>Bacillati</taxon>
        <taxon>Actinomycetota</taxon>
        <taxon>Actinomycetes</taxon>
        <taxon>Propionibacteriales</taxon>
        <taxon>Kribbellaceae</taxon>
        <taxon>Kribbella</taxon>
    </lineage>
</organism>
<feature type="region of interest" description="Disordered" evidence="4">
    <location>
        <begin position="14"/>
        <end position="40"/>
    </location>
</feature>
<dbReference type="AlphaFoldDB" id="A0A4R6KNB2"/>
<dbReference type="SUPFAM" id="SSF46785">
    <property type="entry name" value="Winged helix' DNA-binding domain"/>
    <property type="match status" value="1"/>
</dbReference>
<keyword evidence="3" id="KW-0804">Transcription</keyword>
<dbReference type="InterPro" id="IPR036388">
    <property type="entry name" value="WH-like_DNA-bd_sf"/>
</dbReference>
<dbReference type="Pfam" id="PF00392">
    <property type="entry name" value="GntR"/>
    <property type="match status" value="1"/>
</dbReference>
<dbReference type="PANTHER" id="PTHR43537:SF24">
    <property type="entry name" value="GLUCONATE OPERON TRANSCRIPTIONAL REPRESSOR"/>
    <property type="match status" value="1"/>
</dbReference>
<evidence type="ECO:0000256" key="1">
    <source>
        <dbReference type="ARBA" id="ARBA00023015"/>
    </source>
</evidence>
<evidence type="ECO:0000313" key="6">
    <source>
        <dbReference type="EMBL" id="TDO51590.1"/>
    </source>
</evidence>
<dbReference type="Gene3D" id="1.10.10.10">
    <property type="entry name" value="Winged helix-like DNA-binding domain superfamily/Winged helix DNA-binding domain"/>
    <property type="match status" value="1"/>
</dbReference>
<evidence type="ECO:0000259" key="5">
    <source>
        <dbReference type="PROSITE" id="PS50949"/>
    </source>
</evidence>
<keyword evidence="7" id="KW-1185">Reference proteome</keyword>
<dbReference type="PROSITE" id="PS50949">
    <property type="entry name" value="HTH_GNTR"/>
    <property type="match status" value="1"/>
</dbReference>
<dbReference type="Pfam" id="PF07729">
    <property type="entry name" value="FCD"/>
    <property type="match status" value="1"/>
</dbReference>
<evidence type="ECO:0000256" key="2">
    <source>
        <dbReference type="ARBA" id="ARBA00023125"/>
    </source>
</evidence>
<dbReference type="InterPro" id="IPR000524">
    <property type="entry name" value="Tscrpt_reg_HTH_GntR"/>
</dbReference>
<dbReference type="GO" id="GO:0003677">
    <property type="term" value="F:DNA binding"/>
    <property type="evidence" value="ECO:0007669"/>
    <property type="project" value="UniProtKB-KW"/>
</dbReference>
<accession>A0A4R6KNB2</accession>
<dbReference type="SMART" id="SM00895">
    <property type="entry name" value="FCD"/>
    <property type="match status" value="1"/>
</dbReference>
<dbReference type="InterPro" id="IPR036390">
    <property type="entry name" value="WH_DNA-bd_sf"/>
</dbReference>